<keyword evidence="6" id="KW-1133">Transmembrane helix</keyword>
<keyword evidence="6" id="KW-0472">Membrane</keyword>
<name>A0A9P8Q4H6_WICPI</name>
<feature type="binding site" evidence="4">
    <location>
        <begin position="182"/>
        <end position="186"/>
    </location>
    <ligand>
        <name>ATP</name>
        <dbReference type="ChEBI" id="CHEBI:30616"/>
    </ligand>
</feature>
<evidence type="ECO:0000256" key="4">
    <source>
        <dbReference type="PIRSR" id="PIRSR600407-2"/>
    </source>
</evidence>
<dbReference type="Gene3D" id="3.30.420.150">
    <property type="entry name" value="Exopolyphosphatase. Domain 2"/>
    <property type="match status" value="1"/>
</dbReference>
<evidence type="ECO:0000256" key="6">
    <source>
        <dbReference type="SAM" id="Phobius"/>
    </source>
</evidence>
<feature type="transmembrane region" description="Helical" evidence="6">
    <location>
        <begin position="512"/>
        <end position="531"/>
    </location>
</feature>
<keyword evidence="4" id="KW-0067">ATP-binding</keyword>
<protein>
    <recommendedName>
        <fullName evidence="9">Golgi apyrase</fullName>
    </recommendedName>
</protein>
<evidence type="ECO:0008006" key="9">
    <source>
        <dbReference type="Google" id="ProtNLM"/>
    </source>
</evidence>
<dbReference type="GO" id="GO:0046036">
    <property type="term" value="P:CTP metabolic process"/>
    <property type="evidence" value="ECO:0007669"/>
    <property type="project" value="TreeGrafter"/>
</dbReference>
<evidence type="ECO:0000313" key="8">
    <source>
        <dbReference type="Proteomes" id="UP000774326"/>
    </source>
</evidence>
<evidence type="ECO:0000256" key="3">
    <source>
        <dbReference type="PIRSR" id="PIRSR600407-1"/>
    </source>
</evidence>
<dbReference type="GO" id="GO:0045134">
    <property type="term" value="F:UDP phosphatase activity"/>
    <property type="evidence" value="ECO:0007669"/>
    <property type="project" value="TreeGrafter"/>
</dbReference>
<dbReference type="GO" id="GO:0006256">
    <property type="term" value="P:UDP catabolic process"/>
    <property type="evidence" value="ECO:0007669"/>
    <property type="project" value="TreeGrafter"/>
</dbReference>
<keyword evidence="2 5" id="KW-0378">Hydrolase</keyword>
<feature type="active site" description="Proton acceptor" evidence="3">
    <location>
        <position position="147"/>
    </location>
</feature>
<organism evidence="7 8">
    <name type="scientific">Wickerhamomyces pijperi</name>
    <name type="common">Yeast</name>
    <name type="synonym">Pichia pijperi</name>
    <dbReference type="NCBI Taxonomy" id="599730"/>
    <lineage>
        <taxon>Eukaryota</taxon>
        <taxon>Fungi</taxon>
        <taxon>Dikarya</taxon>
        <taxon>Ascomycota</taxon>
        <taxon>Saccharomycotina</taxon>
        <taxon>Saccharomycetes</taxon>
        <taxon>Phaffomycetales</taxon>
        <taxon>Wickerhamomycetaceae</taxon>
        <taxon>Wickerhamomyces</taxon>
    </lineage>
</organism>
<evidence type="ECO:0000256" key="5">
    <source>
        <dbReference type="RuleBase" id="RU003833"/>
    </source>
</evidence>
<accession>A0A9P8Q4H6</accession>
<dbReference type="GO" id="GO:0005524">
    <property type="term" value="F:ATP binding"/>
    <property type="evidence" value="ECO:0007669"/>
    <property type="project" value="UniProtKB-KW"/>
</dbReference>
<dbReference type="PANTHER" id="PTHR11782">
    <property type="entry name" value="ADENOSINE/GUANOSINE DIPHOSPHATASE"/>
    <property type="match status" value="1"/>
</dbReference>
<dbReference type="GO" id="GO:0016020">
    <property type="term" value="C:membrane"/>
    <property type="evidence" value="ECO:0007669"/>
    <property type="project" value="TreeGrafter"/>
</dbReference>
<evidence type="ECO:0000256" key="1">
    <source>
        <dbReference type="ARBA" id="ARBA00009283"/>
    </source>
</evidence>
<dbReference type="GO" id="GO:0004382">
    <property type="term" value="F:GDP phosphatase activity"/>
    <property type="evidence" value="ECO:0007669"/>
    <property type="project" value="TreeGrafter"/>
</dbReference>
<proteinExistence type="inferred from homology"/>
<dbReference type="Gene3D" id="3.30.420.40">
    <property type="match status" value="1"/>
</dbReference>
<dbReference type="Pfam" id="PF01150">
    <property type="entry name" value="GDA1_CD39"/>
    <property type="match status" value="1"/>
</dbReference>
<dbReference type="Proteomes" id="UP000774326">
    <property type="component" value="Unassembled WGS sequence"/>
</dbReference>
<dbReference type="PANTHER" id="PTHR11782:SF121">
    <property type="entry name" value="NUCLEOSIDE-DIPHOSPHATASE MIG-23"/>
    <property type="match status" value="1"/>
</dbReference>
<comment type="similarity">
    <text evidence="1 5">Belongs to the GDA1/CD39 NTPase family.</text>
</comment>
<keyword evidence="4" id="KW-0547">Nucleotide-binding</keyword>
<dbReference type="AlphaFoldDB" id="A0A9P8Q4H6"/>
<dbReference type="InterPro" id="IPR000407">
    <property type="entry name" value="GDA1_CD39_NTPase"/>
</dbReference>
<dbReference type="GO" id="GO:0017111">
    <property type="term" value="F:ribonucleoside triphosphate phosphatase activity"/>
    <property type="evidence" value="ECO:0007669"/>
    <property type="project" value="TreeGrafter"/>
</dbReference>
<reference evidence="7" key="1">
    <citation type="journal article" date="2021" name="Open Biol.">
        <title>Shared evolutionary footprints suggest mitochondrial oxidative damage underlies multiple complex I losses in fungi.</title>
        <authorList>
            <person name="Schikora-Tamarit M.A."/>
            <person name="Marcet-Houben M."/>
            <person name="Nosek J."/>
            <person name="Gabaldon T."/>
        </authorList>
    </citation>
    <scope>NUCLEOTIDE SEQUENCE</scope>
    <source>
        <strain evidence="7">CBS2887</strain>
    </source>
</reference>
<keyword evidence="8" id="KW-1185">Reference proteome</keyword>
<gene>
    <name evidence="7" type="ORF">WICPIJ_005106</name>
</gene>
<dbReference type="OrthoDB" id="6372431at2759"/>
<comment type="caution">
    <text evidence="7">The sequence shown here is derived from an EMBL/GenBank/DDBJ whole genome shotgun (WGS) entry which is preliminary data.</text>
</comment>
<keyword evidence="6" id="KW-0812">Transmembrane</keyword>
<dbReference type="EMBL" id="JAEUBG010002873">
    <property type="protein sequence ID" value="KAH3683906.1"/>
    <property type="molecule type" value="Genomic_DNA"/>
</dbReference>
<sequence>MVKQHYGIVIDSGSSGSRIQIYRWDDSTSLQQDPNTDSSLLRSVPQIYQEETWTKKTTPGVSTFGDNIGDVYDGHYEDLIKYAEKIIPKESWEDTPIFVLATAGMRLLPTKKQEGLLSQICQDLQKHSHFKIENCDDQVQIIDGETEGLYGWIGLNYLKEKLNDYDHGADHHESYGFMDMGGASTQISFVPNKQSEIERHSDDISSLYLRNVNGDVQEWRVFVSTWLGFGANESRKRYLKTLINMLPEKNNNNDEDDFNTLKINDPCLPKGAKFDYLYNGETYEFSGSGNYEQCLKTTYPLLLKNLPCIDEPCLFNGVHAPEIDFYKDKFIGISEYWYTANDVFHMGGEYNFLKFSEHVKTYCDSPWSEIQENSKNGEYNGVSDRTLLDACFKANWVLNVLHEGFNLPRAGIETEIDSDSQESKFDDGHIPFQSASSIKGSELSWTLGRILLYASSLIVASDDKVIGIQPSSNQQRDFINGGLVPGSLFRTISSTVESVTKHGSSREQQSSFTFLSLLVFLLFFFVLFYFASKHHAGTRRLLAYLTNFIHSKLHNYNQIKVFNQELDDLESGNVNITTQTIIHNDGGPVNKTDVSGSISPSLSSNQFNIRTRSAANLSPRLDGVPHFSPNGNSANTSSPLAAGAAGKARFNLYNSNSLVDFGKFSNGKDIGGSGLKRTTSNLE</sequence>
<evidence type="ECO:0000256" key="2">
    <source>
        <dbReference type="ARBA" id="ARBA00022801"/>
    </source>
</evidence>
<dbReference type="PROSITE" id="PS01238">
    <property type="entry name" value="GDA1_CD39_NTPASE"/>
    <property type="match status" value="1"/>
</dbReference>
<evidence type="ECO:0000313" key="7">
    <source>
        <dbReference type="EMBL" id="KAH3683906.1"/>
    </source>
</evidence>
<reference evidence="7" key="2">
    <citation type="submission" date="2021-01" db="EMBL/GenBank/DDBJ databases">
        <authorList>
            <person name="Schikora-Tamarit M.A."/>
        </authorList>
    </citation>
    <scope>NUCLEOTIDE SEQUENCE</scope>
    <source>
        <strain evidence="7">CBS2887</strain>
    </source>
</reference>
<dbReference type="GO" id="GO:0005794">
    <property type="term" value="C:Golgi apparatus"/>
    <property type="evidence" value="ECO:0007669"/>
    <property type="project" value="TreeGrafter"/>
</dbReference>